<dbReference type="PANTHER" id="PTHR42912">
    <property type="entry name" value="METHYLTRANSFERASE"/>
    <property type="match status" value="1"/>
</dbReference>
<dbReference type="InterPro" id="IPR013216">
    <property type="entry name" value="Methyltransf_11"/>
</dbReference>
<keyword evidence="2" id="KW-0808">Transferase</keyword>
<protein>
    <submittedName>
        <fullName evidence="2">SAM-dependent methyltransferase</fullName>
    </submittedName>
</protein>
<dbReference type="Gene3D" id="3.40.50.150">
    <property type="entry name" value="Vaccinia Virus protein VP39"/>
    <property type="match status" value="1"/>
</dbReference>
<dbReference type="Pfam" id="PF08241">
    <property type="entry name" value="Methyltransf_11"/>
    <property type="match status" value="1"/>
</dbReference>
<dbReference type="InterPro" id="IPR029063">
    <property type="entry name" value="SAM-dependent_MTases_sf"/>
</dbReference>
<reference evidence="2 3" key="1">
    <citation type="submission" date="2020-08" db="EMBL/GenBank/DDBJ databases">
        <title>Sequencing the genomes of 1000 actinobacteria strains.</title>
        <authorList>
            <person name="Klenk H.-P."/>
        </authorList>
    </citation>
    <scope>NUCLEOTIDE SEQUENCE [LARGE SCALE GENOMIC DNA]</scope>
    <source>
        <strain evidence="2 3">DSM 43768</strain>
    </source>
</reference>
<dbReference type="InterPro" id="IPR050508">
    <property type="entry name" value="Methyltransf_Superfamily"/>
</dbReference>
<keyword evidence="2" id="KW-0489">Methyltransferase</keyword>
<gene>
    <name evidence="2" type="ORF">HD593_004336</name>
</gene>
<dbReference type="Proteomes" id="UP000565579">
    <property type="component" value="Unassembled WGS sequence"/>
</dbReference>
<accession>A0A7X0TZG0</accession>
<comment type="caution">
    <text evidence="2">The sequence shown here is derived from an EMBL/GenBank/DDBJ whole genome shotgun (WGS) entry which is preliminary data.</text>
</comment>
<name>A0A7X0TZG0_9ACTN</name>
<evidence type="ECO:0000259" key="1">
    <source>
        <dbReference type="Pfam" id="PF08241"/>
    </source>
</evidence>
<dbReference type="CDD" id="cd02440">
    <property type="entry name" value="AdoMet_MTases"/>
    <property type="match status" value="1"/>
</dbReference>
<keyword evidence="3" id="KW-1185">Reference proteome</keyword>
<dbReference type="GO" id="GO:0032259">
    <property type="term" value="P:methylation"/>
    <property type="evidence" value="ECO:0007669"/>
    <property type="project" value="UniProtKB-KW"/>
</dbReference>
<dbReference type="AlphaFoldDB" id="A0A7X0TZG0"/>
<organism evidence="2 3">
    <name type="scientific">Nonomuraea rubra</name>
    <dbReference type="NCBI Taxonomy" id="46180"/>
    <lineage>
        <taxon>Bacteria</taxon>
        <taxon>Bacillati</taxon>
        <taxon>Actinomycetota</taxon>
        <taxon>Actinomycetes</taxon>
        <taxon>Streptosporangiales</taxon>
        <taxon>Streptosporangiaceae</taxon>
        <taxon>Nonomuraea</taxon>
    </lineage>
</organism>
<dbReference type="EMBL" id="JACHMI010000001">
    <property type="protein sequence ID" value="MBB6549541.1"/>
    <property type="molecule type" value="Genomic_DNA"/>
</dbReference>
<dbReference type="PANTHER" id="PTHR42912:SF93">
    <property type="entry name" value="N6-ADENOSINE-METHYLTRANSFERASE TMT1A"/>
    <property type="match status" value="1"/>
</dbReference>
<feature type="domain" description="Methyltransferase type 11" evidence="1">
    <location>
        <begin position="40"/>
        <end position="130"/>
    </location>
</feature>
<evidence type="ECO:0000313" key="3">
    <source>
        <dbReference type="Proteomes" id="UP000565579"/>
    </source>
</evidence>
<dbReference type="GO" id="GO:0008757">
    <property type="term" value="F:S-adenosylmethionine-dependent methyltransferase activity"/>
    <property type="evidence" value="ECO:0007669"/>
    <property type="project" value="InterPro"/>
</dbReference>
<proteinExistence type="predicted"/>
<dbReference type="SUPFAM" id="SSF53335">
    <property type="entry name" value="S-adenosyl-L-methionine-dependent methyltransferases"/>
    <property type="match status" value="1"/>
</dbReference>
<dbReference type="RefSeq" id="WP_185103943.1">
    <property type="nucleotide sequence ID" value="NZ_BAAAXY010000256.1"/>
</dbReference>
<evidence type="ECO:0000313" key="2">
    <source>
        <dbReference type="EMBL" id="MBB6549541.1"/>
    </source>
</evidence>
<sequence>MTTARYDGQAEWYDDMNADGAAANLARVVELLGPGAGRCLDLGCGTGQYLDAIRSTGRTVIGLDRSADQLRLARRRDRAPLLQGDATALPFAAGTFGTVTALWISTDVDDFAGALREAARVLVPGGLLLFYGVHPCFNGPHVENRQDGALIVHPSYRTAGRHEHAPWWRVGGIRERLGMSHVPLPGLINAFVGAGLSIDHVSEPREQPIPSVLAIRAFRR</sequence>